<dbReference type="InterPro" id="IPR051915">
    <property type="entry name" value="Cellulose_Degrad_GH3"/>
</dbReference>
<evidence type="ECO:0000256" key="6">
    <source>
        <dbReference type="ARBA" id="ARBA00023180"/>
    </source>
</evidence>
<keyword evidence="8 12" id="KW-0326">Glycosidase</keyword>
<evidence type="ECO:0000256" key="4">
    <source>
        <dbReference type="ARBA" id="ARBA00022729"/>
    </source>
</evidence>
<evidence type="ECO:0000256" key="1">
    <source>
        <dbReference type="ARBA" id="ARBA00000448"/>
    </source>
</evidence>
<dbReference type="InterPro" id="IPR013783">
    <property type="entry name" value="Ig-like_fold"/>
</dbReference>
<comment type="caution">
    <text evidence="12">The sequence shown here is derived from an EMBL/GenBank/DDBJ whole genome shotgun (WGS) entry which is preliminary data.</text>
</comment>
<protein>
    <recommendedName>
        <fullName evidence="3">beta-glucosidase</fullName>
        <ecNumber evidence="3">3.2.1.21</ecNumber>
    </recommendedName>
</protein>
<keyword evidence="4 10" id="KW-0732">Signal</keyword>
<dbReference type="SUPFAM" id="SSF52279">
    <property type="entry name" value="Beta-D-glucan exohydrolase, C-terminal domain"/>
    <property type="match status" value="1"/>
</dbReference>
<name>A0AAD4FAA3_9PLEO</name>
<keyword evidence="7" id="KW-0119">Carbohydrate metabolism</keyword>
<dbReference type="SUPFAM" id="SSF51445">
    <property type="entry name" value="(Trans)glycosidases"/>
    <property type="match status" value="1"/>
</dbReference>
<dbReference type="InterPro" id="IPR001764">
    <property type="entry name" value="Glyco_hydro_3_N"/>
</dbReference>
<evidence type="ECO:0000256" key="9">
    <source>
        <dbReference type="ARBA" id="ARBA00023326"/>
    </source>
</evidence>
<dbReference type="InterPro" id="IPR036881">
    <property type="entry name" value="Glyco_hydro_3_C_sf"/>
</dbReference>
<dbReference type="SMART" id="SM01217">
    <property type="entry name" value="Fn3_like"/>
    <property type="match status" value="1"/>
</dbReference>
<dbReference type="Gene3D" id="3.20.20.300">
    <property type="entry name" value="Glycoside hydrolase, family 3, N-terminal domain"/>
    <property type="match status" value="1"/>
</dbReference>
<evidence type="ECO:0000256" key="8">
    <source>
        <dbReference type="ARBA" id="ARBA00023295"/>
    </source>
</evidence>
<dbReference type="EC" id="3.2.1.21" evidence="3"/>
<evidence type="ECO:0000313" key="13">
    <source>
        <dbReference type="Proteomes" id="UP001199106"/>
    </source>
</evidence>
<evidence type="ECO:0000256" key="2">
    <source>
        <dbReference type="ARBA" id="ARBA00005336"/>
    </source>
</evidence>
<dbReference type="Pfam" id="PF01915">
    <property type="entry name" value="Glyco_hydro_3_C"/>
    <property type="match status" value="1"/>
</dbReference>
<dbReference type="FunFam" id="2.60.40.10:FF:000495">
    <property type="entry name" value="Periplasmic beta-glucosidase"/>
    <property type="match status" value="1"/>
</dbReference>
<evidence type="ECO:0000256" key="3">
    <source>
        <dbReference type="ARBA" id="ARBA00012744"/>
    </source>
</evidence>
<comment type="similarity">
    <text evidence="2">Belongs to the glycosyl hydrolase 3 family.</text>
</comment>
<keyword evidence="13" id="KW-1185">Reference proteome</keyword>
<dbReference type="PRINTS" id="PR00133">
    <property type="entry name" value="GLHYDRLASE3"/>
</dbReference>
<dbReference type="GO" id="GO:0008422">
    <property type="term" value="F:beta-glucosidase activity"/>
    <property type="evidence" value="ECO:0007669"/>
    <property type="project" value="UniProtKB-EC"/>
</dbReference>
<evidence type="ECO:0000313" key="12">
    <source>
        <dbReference type="EMBL" id="KAG9185765.1"/>
    </source>
</evidence>
<dbReference type="AlphaFoldDB" id="A0AAD4FAA3"/>
<keyword evidence="6" id="KW-0325">Glycoprotein</keyword>
<dbReference type="Gene3D" id="3.40.50.1700">
    <property type="entry name" value="Glycoside hydrolase family 3 C-terminal domain"/>
    <property type="match status" value="1"/>
</dbReference>
<reference evidence="12" key="1">
    <citation type="submission" date="2021-07" db="EMBL/GenBank/DDBJ databases">
        <title>Genome Resource of American Ginseng Black Spot Pathogen Alternaria panax.</title>
        <authorList>
            <person name="Qiu C."/>
            <person name="Wang W."/>
            <person name="Liu Z."/>
        </authorList>
    </citation>
    <scope>NUCLEOTIDE SEQUENCE</scope>
    <source>
        <strain evidence="12">BNCC115425</strain>
    </source>
</reference>
<dbReference type="Gene3D" id="2.60.40.10">
    <property type="entry name" value="Immunoglobulins"/>
    <property type="match status" value="1"/>
</dbReference>
<dbReference type="PANTHER" id="PTHR30620:SF117">
    <property type="entry name" value="BETA-1,4-XYLOSIDASE (EUROFUNG)"/>
    <property type="match status" value="1"/>
</dbReference>
<dbReference type="InterPro" id="IPR002772">
    <property type="entry name" value="Glyco_hydro_3_C"/>
</dbReference>
<evidence type="ECO:0000256" key="10">
    <source>
        <dbReference type="SAM" id="SignalP"/>
    </source>
</evidence>
<dbReference type="InterPro" id="IPR017853">
    <property type="entry name" value="GH"/>
</dbReference>
<gene>
    <name evidence="12" type="ORF">G6011_07096</name>
</gene>
<proteinExistence type="inferred from homology"/>
<dbReference type="GO" id="GO:0009251">
    <property type="term" value="P:glucan catabolic process"/>
    <property type="evidence" value="ECO:0007669"/>
    <property type="project" value="TreeGrafter"/>
</dbReference>
<dbReference type="FunFam" id="3.20.20.300:FF:000007">
    <property type="entry name" value="Lysosomal beta glucosidase"/>
    <property type="match status" value="1"/>
</dbReference>
<feature type="domain" description="Fibronectin type III-like" evidence="11">
    <location>
        <begin position="707"/>
        <end position="772"/>
    </location>
</feature>
<dbReference type="Pfam" id="PF00933">
    <property type="entry name" value="Glyco_hydro_3"/>
    <property type="match status" value="1"/>
</dbReference>
<dbReference type="PROSITE" id="PS51257">
    <property type="entry name" value="PROKAR_LIPOPROTEIN"/>
    <property type="match status" value="1"/>
</dbReference>
<evidence type="ECO:0000256" key="5">
    <source>
        <dbReference type="ARBA" id="ARBA00022801"/>
    </source>
</evidence>
<evidence type="ECO:0000259" key="11">
    <source>
        <dbReference type="SMART" id="SM01217"/>
    </source>
</evidence>
<dbReference type="Pfam" id="PF14310">
    <property type="entry name" value="Fn3-like"/>
    <property type="match status" value="1"/>
</dbReference>
<feature type="signal peptide" evidence="10">
    <location>
        <begin position="1"/>
        <end position="23"/>
    </location>
</feature>
<evidence type="ECO:0000256" key="7">
    <source>
        <dbReference type="ARBA" id="ARBA00023277"/>
    </source>
</evidence>
<sequence length="962" mass="105133">MRQSFFGSASLLVGCALLLPSSALDLVRRQAAANATYKDASAPVEDRVADLLSRMTIEEKTAQLIQGDISNWINVTTNVVNETGLEWNFRVRAGQFYVGYPIPAEWISSGVKIGQDYLLHNTTLGIPAMVQTEAIHGLLVGNATIYNSPIGQACSWDPQLIHDMAVAIAKESAPLGINQLFAPLADLARELRFGRVEETYGEDGFLAGEMAYEYVMGVQSLNVSATVKHFAGFSNPEQGLNTGPVHGGERELRTTWLPPFHRAIIDADAWNIMGAYHSYDGIPSIADGHMQETILREEWGYKYWLTSDAGATDRLCCNFKLCQCKTEDTPIDSEAVTLMALPNGNDVEMGGGSYNYANIPRLVEEGKLDIKIVDRAVSRQLRAKFTMGLFENPYQGLATNATESIIHPEEHVQLARTLEADSIVLLENKNSTLPLSKSADIAVIGPMANITNLGDYVVYRSQYNPTNITPLQGIQSASSGTVTYALGCERWSNDQSGFPDAIAAAEAADVAVVVVGTWSRDQQELWQGLNATTGEHVDVASLNLVGAMGELVQAIIETGKPTIVVYSSGKPVTEPWISDNAAALLQQFYPGEQGGNGLADVLFGDVAPSGKLSVSFPYNVGTLPIYYDYLNSGRATDAGATLPNGTLQFGHQYVLNSPQPLYEFGYGLSYANFTYSNVTLSKTEVSPSDKITATVSVTNESDVDGKEVVQVYVQDVFASVVVPNKELKGFKKVMIKAGETADVSVELDRSSVLALVYRRNNYNVRYESGGSKWRFFYKKGGLACSLSRINEKSLKDMERKAKGQPRTHIAHPWEDICLVITAPGKARNSQGIEKQSARLSIAEFKNWIIITIDINSLKDIFHTIYGNLIYDPEYRGHMHLCGLLLSRSGTKGDKYVRGYNFVDGSTSSDRDALTGVDEEAENTSSIWSAATRADKSSGSRSLLGYTNLLLNYINEKGDVMMR</sequence>
<keyword evidence="9" id="KW-0624">Polysaccharide degradation</keyword>
<accession>A0AAD4FAA3</accession>
<dbReference type="FunFam" id="3.40.50.1700:FF:000009">
    <property type="entry name" value="Periplasmic beta-glucosidase"/>
    <property type="match status" value="1"/>
</dbReference>
<keyword evidence="5 12" id="KW-0378">Hydrolase</keyword>
<feature type="chain" id="PRO_5042098814" description="beta-glucosidase" evidence="10">
    <location>
        <begin position="24"/>
        <end position="962"/>
    </location>
</feature>
<dbReference type="InterPro" id="IPR036962">
    <property type="entry name" value="Glyco_hydro_3_N_sf"/>
</dbReference>
<dbReference type="Proteomes" id="UP001199106">
    <property type="component" value="Unassembled WGS sequence"/>
</dbReference>
<comment type="catalytic activity">
    <reaction evidence="1">
        <text>Hydrolysis of terminal, non-reducing beta-D-glucosyl residues with release of beta-D-glucose.</text>
        <dbReference type="EC" id="3.2.1.21"/>
    </reaction>
</comment>
<dbReference type="InterPro" id="IPR026891">
    <property type="entry name" value="Fn3-like"/>
</dbReference>
<dbReference type="EMBL" id="JAANER010000010">
    <property type="protein sequence ID" value="KAG9185765.1"/>
    <property type="molecule type" value="Genomic_DNA"/>
</dbReference>
<dbReference type="PANTHER" id="PTHR30620">
    <property type="entry name" value="PERIPLASMIC BETA-GLUCOSIDASE-RELATED"/>
    <property type="match status" value="1"/>
</dbReference>
<organism evidence="12 13">
    <name type="scientific">Alternaria panax</name>
    <dbReference type="NCBI Taxonomy" id="48097"/>
    <lineage>
        <taxon>Eukaryota</taxon>
        <taxon>Fungi</taxon>
        <taxon>Dikarya</taxon>
        <taxon>Ascomycota</taxon>
        <taxon>Pezizomycotina</taxon>
        <taxon>Dothideomycetes</taxon>
        <taxon>Pleosporomycetidae</taxon>
        <taxon>Pleosporales</taxon>
        <taxon>Pleosporineae</taxon>
        <taxon>Pleosporaceae</taxon>
        <taxon>Alternaria</taxon>
        <taxon>Alternaria sect. Panax</taxon>
    </lineage>
</organism>